<dbReference type="GeneID" id="116193879"/>
<gene>
    <name evidence="9" type="primary">LOC116193879</name>
</gene>
<protein>
    <submittedName>
        <fullName evidence="9">Uncharacterized protein LOC116193879</fullName>
    </submittedName>
</protein>
<dbReference type="InterPro" id="IPR001878">
    <property type="entry name" value="Znf_CCHC"/>
</dbReference>
<evidence type="ECO:0000256" key="4">
    <source>
        <dbReference type="PROSITE-ProRule" id="PRU00047"/>
    </source>
</evidence>
<keyword evidence="3" id="KW-0862">Zinc</keyword>
<name>A0A6P8C6N7_PUNGR</name>
<dbReference type="PROSITE" id="PS50158">
    <property type="entry name" value="ZF_CCHC"/>
    <property type="match status" value="1"/>
</dbReference>
<dbReference type="InterPro" id="IPR006564">
    <property type="entry name" value="Znf_PMZ"/>
</dbReference>
<keyword evidence="8" id="KW-1185">Reference proteome</keyword>
<evidence type="ECO:0000259" key="7">
    <source>
        <dbReference type="PROSITE" id="PS50966"/>
    </source>
</evidence>
<evidence type="ECO:0000313" key="8">
    <source>
        <dbReference type="Proteomes" id="UP000515151"/>
    </source>
</evidence>
<dbReference type="SMART" id="SM00575">
    <property type="entry name" value="ZnF_PMZ"/>
    <property type="match status" value="1"/>
</dbReference>
<evidence type="ECO:0000256" key="5">
    <source>
        <dbReference type="SAM" id="MobiDB-lite"/>
    </source>
</evidence>
<dbReference type="GO" id="GO:0003676">
    <property type="term" value="F:nucleic acid binding"/>
    <property type="evidence" value="ECO:0007669"/>
    <property type="project" value="InterPro"/>
</dbReference>
<proteinExistence type="predicted"/>
<organism evidence="8 9">
    <name type="scientific">Punica granatum</name>
    <name type="common">Pomegranate</name>
    <dbReference type="NCBI Taxonomy" id="22663"/>
    <lineage>
        <taxon>Eukaryota</taxon>
        <taxon>Viridiplantae</taxon>
        <taxon>Streptophyta</taxon>
        <taxon>Embryophyta</taxon>
        <taxon>Tracheophyta</taxon>
        <taxon>Spermatophyta</taxon>
        <taxon>Magnoliopsida</taxon>
        <taxon>eudicotyledons</taxon>
        <taxon>Gunneridae</taxon>
        <taxon>Pentapetalae</taxon>
        <taxon>rosids</taxon>
        <taxon>malvids</taxon>
        <taxon>Myrtales</taxon>
        <taxon>Lythraceae</taxon>
        <taxon>Punica</taxon>
    </lineage>
</organism>
<feature type="region of interest" description="Disordered" evidence="5">
    <location>
        <begin position="217"/>
        <end position="249"/>
    </location>
</feature>
<reference evidence="9" key="2">
    <citation type="submission" date="2025-08" db="UniProtKB">
        <authorList>
            <consortium name="RefSeq"/>
        </authorList>
    </citation>
    <scope>IDENTIFICATION</scope>
    <source>
        <tissue evidence="9">Leaf</tissue>
    </source>
</reference>
<evidence type="ECO:0000256" key="1">
    <source>
        <dbReference type="ARBA" id="ARBA00022723"/>
    </source>
</evidence>
<evidence type="ECO:0000313" key="9">
    <source>
        <dbReference type="RefSeq" id="XP_031378485.1"/>
    </source>
</evidence>
<keyword evidence="1" id="KW-0479">Metal-binding</keyword>
<dbReference type="PANTHER" id="PTHR31973">
    <property type="entry name" value="POLYPROTEIN, PUTATIVE-RELATED"/>
    <property type="match status" value="1"/>
</dbReference>
<feature type="region of interest" description="Disordered" evidence="5">
    <location>
        <begin position="275"/>
        <end position="296"/>
    </location>
</feature>
<feature type="domain" description="CCHC-type" evidence="6">
    <location>
        <begin position="257"/>
        <end position="270"/>
    </location>
</feature>
<dbReference type="Pfam" id="PF04434">
    <property type="entry name" value="SWIM"/>
    <property type="match status" value="1"/>
</dbReference>
<evidence type="ECO:0000256" key="3">
    <source>
        <dbReference type="ARBA" id="ARBA00022833"/>
    </source>
</evidence>
<dbReference type="OrthoDB" id="1918246at2759"/>
<accession>A0A6P8C6N7</accession>
<evidence type="ECO:0000256" key="2">
    <source>
        <dbReference type="ARBA" id="ARBA00022771"/>
    </source>
</evidence>
<reference evidence="8" key="1">
    <citation type="journal article" date="2020" name="Plant Biotechnol. J.">
        <title>The pomegranate (Punica granatum L.) draft genome dissects genetic divergence between soft- and hard-seeded cultivars.</title>
        <authorList>
            <person name="Luo X."/>
            <person name="Li H."/>
            <person name="Wu Z."/>
            <person name="Yao W."/>
            <person name="Zhao P."/>
            <person name="Cao D."/>
            <person name="Yu H."/>
            <person name="Li K."/>
            <person name="Poudel K."/>
            <person name="Zhao D."/>
            <person name="Zhang F."/>
            <person name="Xia X."/>
            <person name="Chen L."/>
            <person name="Wang Q."/>
            <person name="Jing D."/>
            <person name="Cao S."/>
        </authorList>
    </citation>
    <scope>NUCLEOTIDE SEQUENCE [LARGE SCALE GENOMIC DNA]</scope>
    <source>
        <strain evidence="8">cv. Tunisia</strain>
    </source>
</reference>
<dbReference type="InterPro" id="IPR018289">
    <property type="entry name" value="MULE_transposase_dom"/>
</dbReference>
<dbReference type="Pfam" id="PF10551">
    <property type="entry name" value="MULE"/>
    <property type="match status" value="1"/>
</dbReference>
<keyword evidence="2 4" id="KW-0863">Zinc-finger</keyword>
<feature type="domain" description="SWIM-type" evidence="7">
    <location>
        <begin position="143"/>
        <end position="175"/>
    </location>
</feature>
<dbReference type="GO" id="GO:0008270">
    <property type="term" value="F:zinc ion binding"/>
    <property type="evidence" value="ECO:0007669"/>
    <property type="project" value="UniProtKB-KW"/>
</dbReference>
<dbReference type="PROSITE" id="PS50966">
    <property type="entry name" value="ZF_SWIM"/>
    <property type="match status" value="1"/>
</dbReference>
<dbReference type="RefSeq" id="XP_031378485.1">
    <property type="nucleotide sequence ID" value="XM_031522625.1"/>
</dbReference>
<evidence type="ECO:0000259" key="6">
    <source>
        <dbReference type="PROSITE" id="PS50158"/>
    </source>
</evidence>
<dbReference type="InterPro" id="IPR007527">
    <property type="entry name" value="Znf_SWIM"/>
</dbReference>
<feature type="compositionally biased region" description="Polar residues" evidence="5">
    <location>
        <begin position="237"/>
        <end position="247"/>
    </location>
</feature>
<dbReference type="PANTHER" id="PTHR31973:SF187">
    <property type="entry name" value="MUTATOR TRANSPOSASE MUDRA PROTEIN"/>
    <property type="match status" value="1"/>
</dbReference>
<dbReference type="AlphaFoldDB" id="A0A6P8C6N7"/>
<sequence length="296" mass="34037">MRVARRIVEGSERLQYQKLWDYCEELRRQNPNSTFDLTVHRPTLELPPTFDICFNANVQGFKEGCRPFIGLDECFLKGYYGGQLLSAVAQDVNRHFYVIAVAVVEQESRDTWSWFLRNLLGDIGQYSDNESYKFQVWKMPQCKVVDLGAGTCNCRMWQLTGILCAHAIACMAYNNLEPDKFIHSWYSTERWRATYVPYIEPITGESDWHCTELPPIEPPAFKRPAGRPKQRRRHSNGEASTSGNSSRATRKYGEIHCSRCGEAGHNIRRCMNEATNDAPNMRGNRRTSEGLNAYDS</sequence>
<dbReference type="Proteomes" id="UP000515151">
    <property type="component" value="Chromosome 2"/>
</dbReference>
<feature type="compositionally biased region" description="Basic residues" evidence="5">
    <location>
        <begin position="224"/>
        <end position="234"/>
    </location>
</feature>